<accession>A0A084VN12</accession>
<name>A0A084VN12_ANOSI</name>
<protein>
    <submittedName>
        <fullName evidence="1 2">Uncharacterized protein</fullName>
    </submittedName>
</protein>
<evidence type="ECO:0000313" key="3">
    <source>
        <dbReference type="Proteomes" id="UP000030765"/>
    </source>
</evidence>
<proteinExistence type="predicted"/>
<reference evidence="2" key="2">
    <citation type="submission" date="2020-05" db="UniProtKB">
        <authorList>
            <consortium name="EnsemblMetazoa"/>
        </authorList>
    </citation>
    <scope>IDENTIFICATION</scope>
</reference>
<gene>
    <name evidence="1" type="ORF">ZHAS_00006778</name>
</gene>
<dbReference type="EnsemblMetazoa" id="ASIC006778-RA">
    <property type="protein sequence ID" value="ASIC006778-PA"/>
    <property type="gene ID" value="ASIC006778"/>
</dbReference>
<dbReference type="Proteomes" id="UP000030765">
    <property type="component" value="Unassembled WGS sequence"/>
</dbReference>
<dbReference type="VEuPathDB" id="VectorBase:ASIC006778"/>
<evidence type="ECO:0000313" key="1">
    <source>
        <dbReference type="EMBL" id="KFB39356.1"/>
    </source>
</evidence>
<dbReference type="EMBL" id="KE524978">
    <property type="protein sequence ID" value="KFB39356.1"/>
    <property type="molecule type" value="Genomic_DNA"/>
</dbReference>
<sequence length="137" mass="14631">MKRVTSGRYFCINLTTMVCAHSRAHQTESMITHTFGSSIAYGRGFEAAARGSPCWSTALSRQTSQQAPLPPLAGDETIMAHAHLPPPSLLARTLGSEPADAAGSGRAGCPELCELQSAVQSVVGYSRAYRSVQLRCY</sequence>
<reference evidence="1 3" key="1">
    <citation type="journal article" date="2014" name="BMC Genomics">
        <title>Genome sequence of Anopheles sinensis provides insight into genetics basis of mosquito competence for malaria parasites.</title>
        <authorList>
            <person name="Zhou D."/>
            <person name="Zhang D."/>
            <person name="Ding G."/>
            <person name="Shi L."/>
            <person name="Hou Q."/>
            <person name="Ye Y."/>
            <person name="Xu Y."/>
            <person name="Zhou H."/>
            <person name="Xiong C."/>
            <person name="Li S."/>
            <person name="Yu J."/>
            <person name="Hong S."/>
            <person name="Yu X."/>
            <person name="Zou P."/>
            <person name="Chen C."/>
            <person name="Chang X."/>
            <person name="Wang W."/>
            <person name="Lv Y."/>
            <person name="Sun Y."/>
            <person name="Ma L."/>
            <person name="Shen B."/>
            <person name="Zhu C."/>
        </authorList>
    </citation>
    <scope>NUCLEOTIDE SEQUENCE [LARGE SCALE GENOMIC DNA]</scope>
</reference>
<dbReference type="EMBL" id="ATLV01014671">
    <property type="status" value="NOT_ANNOTATED_CDS"/>
    <property type="molecule type" value="Genomic_DNA"/>
</dbReference>
<dbReference type="AlphaFoldDB" id="A0A084VN12"/>
<keyword evidence="3" id="KW-1185">Reference proteome</keyword>
<evidence type="ECO:0000313" key="2">
    <source>
        <dbReference type="EnsemblMetazoa" id="ASIC006778-PA"/>
    </source>
</evidence>
<organism evidence="1">
    <name type="scientific">Anopheles sinensis</name>
    <name type="common">Mosquito</name>
    <dbReference type="NCBI Taxonomy" id="74873"/>
    <lineage>
        <taxon>Eukaryota</taxon>
        <taxon>Metazoa</taxon>
        <taxon>Ecdysozoa</taxon>
        <taxon>Arthropoda</taxon>
        <taxon>Hexapoda</taxon>
        <taxon>Insecta</taxon>
        <taxon>Pterygota</taxon>
        <taxon>Neoptera</taxon>
        <taxon>Endopterygota</taxon>
        <taxon>Diptera</taxon>
        <taxon>Nematocera</taxon>
        <taxon>Culicoidea</taxon>
        <taxon>Culicidae</taxon>
        <taxon>Anophelinae</taxon>
        <taxon>Anopheles</taxon>
    </lineage>
</organism>